<keyword evidence="6" id="KW-0479">Metal-binding</keyword>
<feature type="domain" description="Plastocyanin-like" evidence="18">
    <location>
        <begin position="153"/>
        <end position="299"/>
    </location>
</feature>
<dbReference type="SUPFAM" id="SSF49503">
    <property type="entry name" value="Cupredoxins"/>
    <property type="match status" value="3"/>
</dbReference>
<dbReference type="FunFam" id="2.60.40.420:FF:000024">
    <property type="entry name" value="FET5p Multicopper oxidase"/>
    <property type="match status" value="1"/>
</dbReference>
<feature type="signal peptide" evidence="17">
    <location>
        <begin position="1"/>
        <end position="18"/>
    </location>
</feature>
<evidence type="ECO:0000256" key="14">
    <source>
        <dbReference type="ARBA" id="ARBA00023136"/>
    </source>
</evidence>
<protein>
    <submittedName>
        <fullName evidence="21">Similar to Iron transport multicopper oxidase FET3 acc. no. P78591</fullName>
    </submittedName>
</protein>
<accession>U4LUQ2</accession>
<keyword evidence="5" id="KW-0812">Transmembrane</keyword>
<dbReference type="PANTHER" id="PTHR11709">
    <property type="entry name" value="MULTI-COPPER OXIDASE"/>
    <property type="match status" value="1"/>
</dbReference>
<reference evidence="21 22" key="1">
    <citation type="journal article" date="2013" name="PLoS Genet.">
        <title>The genome and development-dependent transcriptomes of Pyronema confluens: a window into fungal evolution.</title>
        <authorList>
            <person name="Traeger S."/>
            <person name="Altegoer F."/>
            <person name="Freitag M."/>
            <person name="Gabaldon T."/>
            <person name="Kempken F."/>
            <person name="Kumar A."/>
            <person name="Marcet-Houben M."/>
            <person name="Poggeler S."/>
            <person name="Stajich J.E."/>
            <person name="Nowrousian M."/>
        </authorList>
    </citation>
    <scope>NUCLEOTIDE SEQUENCE [LARGE SCALE GENOMIC DNA]</scope>
    <source>
        <strain evidence="22">CBS 100304</strain>
        <tissue evidence="21">Vegetative mycelium</tissue>
    </source>
</reference>
<dbReference type="CDD" id="cd13851">
    <property type="entry name" value="CuRO_1_Fet3p"/>
    <property type="match status" value="1"/>
</dbReference>
<name>U4LUQ2_PYROM</name>
<dbReference type="eggNOG" id="KOG1263">
    <property type="taxonomic scope" value="Eukaryota"/>
</dbReference>
<dbReference type="InterPro" id="IPR011706">
    <property type="entry name" value="Cu-oxidase_C"/>
</dbReference>
<evidence type="ECO:0000256" key="4">
    <source>
        <dbReference type="ARBA" id="ARBA00022496"/>
    </source>
</evidence>
<evidence type="ECO:0000256" key="17">
    <source>
        <dbReference type="SAM" id="SignalP"/>
    </source>
</evidence>
<sequence length="579" mass="64024">MSFAHLLSILLLASSTLAKTVTYDFSVTWTKGNPDGQYERKVIGINGQWPIPQIDVDLGDRLVINFHNGLPDQDSSLHFHGLFQNGTTFMDGPAMVSQCPVPPGMNITYDFIVDQPGTYWYHSHVKGQYPDGIRGAFIVHDPQGPYKNSYDAEIILTLSDWYHEQMPVLAKRFISYLNPTGAEPVPQSALMNDSQNITLAVKPGKTYMVRMVNMAAFAAQYVWFEEHTMKVIEIDGIYTEPMDADMLYLTAAQRVSVLITTKNDTSKNYAFMGSMDQDLFDKVPDGLNPNVTGWLSYNSNAPLPAALPVPEFKPLDDMLLIPYSRIPLLPPADLTVTLNVTMSNLGDGANYAFFNGLTYVRPQVPTLFTALSVGDAATNPLVYGRDTVPHILPHMQIIDIVVNNQDPGKHPFHLHGHVFQTIFRSSDDAGNFEGHLESEYPKVPMIRDTILAPPGGHVVLRFRADNPGVWLFHCHLEWHLLSGLVTTFIEAPMELQRNTTIPENHRALCVKRGILMEGNAVGRKGKDVLDLRGENRSPDPLPEGFTARGIVALAGSTVTAILGMGAVVWYGGAQVPGEI</sequence>
<evidence type="ECO:0000256" key="7">
    <source>
        <dbReference type="ARBA" id="ARBA00022729"/>
    </source>
</evidence>
<keyword evidence="2" id="KW-0813">Transport</keyword>
<dbReference type="PANTHER" id="PTHR11709:SF361">
    <property type="entry name" value="IRON TRANSPORT MULTICOPPER OXIDASE FET3"/>
    <property type="match status" value="1"/>
</dbReference>
<dbReference type="GO" id="GO:0004322">
    <property type="term" value="F:ferroxidase activity"/>
    <property type="evidence" value="ECO:0007669"/>
    <property type="project" value="TreeGrafter"/>
</dbReference>
<dbReference type="CDD" id="cd13899">
    <property type="entry name" value="CuRO_3_Fet3p"/>
    <property type="match status" value="1"/>
</dbReference>
<keyword evidence="4" id="KW-0410">Iron transport</keyword>
<dbReference type="InterPro" id="IPR008972">
    <property type="entry name" value="Cupredoxin"/>
</dbReference>
<dbReference type="Gene3D" id="2.60.40.420">
    <property type="entry name" value="Cupredoxins - blue copper proteins"/>
    <property type="match status" value="3"/>
</dbReference>
<dbReference type="Pfam" id="PF00394">
    <property type="entry name" value="Cu-oxidase"/>
    <property type="match status" value="1"/>
</dbReference>
<keyword evidence="8" id="KW-0677">Repeat</keyword>
<feature type="domain" description="Plastocyanin-like" evidence="20">
    <location>
        <begin position="27"/>
        <end position="143"/>
    </location>
</feature>
<dbReference type="InterPro" id="IPR044130">
    <property type="entry name" value="CuRO_2_Fet3-like"/>
</dbReference>
<evidence type="ECO:0000256" key="15">
    <source>
        <dbReference type="ARBA" id="ARBA00023180"/>
    </source>
</evidence>
<keyword evidence="13" id="KW-0406">Ion transport</keyword>
<evidence type="ECO:0000256" key="11">
    <source>
        <dbReference type="ARBA" id="ARBA00023004"/>
    </source>
</evidence>
<evidence type="ECO:0000256" key="3">
    <source>
        <dbReference type="ARBA" id="ARBA00022475"/>
    </source>
</evidence>
<feature type="chain" id="PRO_5004651806" evidence="17">
    <location>
        <begin position="19"/>
        <end position="579"/>
    </location>
</feature>
<evidence type="ECO:0000256" key="12">
    <source>
        <dbReference type="ARBA" id="ARBA00023008"/>
    </source>
</evidence>
<evidence type="ECO:0000256" key="6">
    <source>
        <dbReference type="ARBA" id="ARBA00022723"/>
    </source>
</evidence>
<evidence type="ECO:0000256" key="13">
    <source>
        <dbReference type="ARBA" id="ARBA00023065"/>
    </source>
</evidence>
<evidence type="ECO:0000256" key="5">
    <source>
        <dbReference type="ARBA" id="ARBA00022692"/>
    </source>
</evidence>
<keyword evidence="15" id="KW-0325">Glycoprotein</keyword>
<dbReference type="STRING" id="1076935.U4LUQ2"/>
<dbReference type="InterPro" id="IPR033138">
    <property type="entry name" value="Cu_oxidase_CS"/>
</dbReference>
<evidence type="ECO:0000256" key="1">
    <source>
        <dbReference type="ARBA" id="ARBA00010609"/>
    </source>
</evidence>
<dbReference type="InterPro" id="IPR045087">
    <property type="entry name" value="Cu-oxidase_fam"/>
</dbReference>
<dbReference type="InterPro" id="IPR011707">
    <property type="entry name" value="Cu-oxidase-like_N"/>
</dbReference>
<evidence type="ECO:0000259" key="19">
    <source>
        <dbReference type="Pfam" id="PF07731"/>
    </source>
</evidence>
<dbReference type="FunFam" id="2.60.40.420:FF:000022">
    <property type="entry name" value="FET5p Multicopper oxidase"/>
    <property type="match status" value="1"/>
</dbReference>
<gene>
    <name evidence="21" type="ORF">PCON_11516</name>
</gene>
<keyword evidence="22" id="KW-1185">Reference proteome</keyword>
<dbReference type="EMBL" id="HF935655">
    <property type="protein sequence ID" value="CCX31846.1"/>
    <property type="molecule type" value="Genomic_DNA"/>
</dbReference>
<evidence type="ECO:0000313" key="22">
    <source>
        <dbReference type="Proteomes" id="UP000018144"/>
    </source>
</evidence>
<comment type="subcellular location">
    <subcellularLocation>
        <location evidence="16">Cell membrane</location>
        <topology evidence="16">Single-pass type I membrane protein</topology>
        <orientation evidence="16">Extracellular side</orientation>
    </subcellularLocation>
</comment>
<evidence type="ECO:0000256" key="9">
    <source>
        <dbReference type="ARBA" id="ARBA00022989"/>
    </source>
</evidence>
<dbReference type="AlphaFoldDB" id="U4LUQ2"/>
<feature type="domain" description="Plastocyanin-like" evidence="19">
    <location>
        <begin position="359"/>
        <end position="492"/>
    </location>
</feature>
<dbReference type="PROSITE" id="PS00079">
    <property type="entry name" value="MULTICOPPER_OXIDASE1"/>
    <property type="match status" value="1"/>
</dbReference>
<dbReference type="Pfam" id="PF07732">
    <property type="entry name" value="Cu-oxidase_3"/>
    <property type="match status" value="1"/>
</dbReference>
<keyword evidence="12" id="KW-0186">Copper</keyword>
<dbReference type="CDD" id="cd13877">
    <property type="entry name" value="CuRO_2_Fet3p_like"/>
    <property type="match status" value="1"/>
</dbReference>
<keyword evidence="10" id="KW-0560">Oxidoreductase</keyword>
<dbReference type="GO" id="GO:0033573">
    <property type="term" value="C:high-affinity iron permease complex"/>
    <property type="evidence" value="ECO:0007669"/>
    <property type="project" value="TreeGrafter"/>
</dbReference>
<evidence type="ECO:0000259" key="20">
    <source>
        <dbReference type="Pfam" id="PF07732"/>
    </source>
</evidence>
<keyword evidence="14" id="KW-0472">Membrane</keyword>
<proteinExistence type="inferred from homology"/>
<evidence type="ECO:0000313" key="21">
    <source>
        <dbReference type="EMBL" id="CCX31846.1"/>
    </source>
</evidence>
<dbReference type="OMA" id="WHSHTEH"/>
<keyword evidence="7 17" id="KW-0732">Signal</keyword>
<dbReference type="GO" id="GO:0010106">
    <property type="term" value="P:cellular response to iron ion starvation"/>
    <property type="evidence" value="ECO:0007669"/>
    <property type="project" value="TreeGrafter"/>
</dbReference>
<comment type="similarity">
    <text evidence="1">Belongs to the multicopper oxidase family.</text>
</comment>
<evidence type="ECO:0000256" key="16">
    <source>
        <dbReference type="ARBA" id="ARBA00037814"/>
    </source>
</evidence>
<dbReference type="OrthoDB" id="2121828at2759"/>
<dbReference type="InterPro" id="IPR002355">
    <property type="entry name" value="Cu_oxidase_Cu_BS"/>
</dbReference>
<keyword evidence="3" id="KW-1003">Cell membrane</keyword>
<dbReference type="PROSITE" id="PS00080">
    <property type="entry name" value="MULTICOPPER_OXIDASE2"/>
    <property type="match status" value="1"/>
</dbReference>
<evidence type="ECO:0000259" key="18">
    <source>
        <dbReference type="Pfam" id="PF00394"/>
    </source>
</evidence>
<dbReference type="GO" id="GO:0033215">
    <property type="term" value="P:reductive iron assimilation"/>
    <property type="evidence" value="ECO:0007669"/>
    <property type="project" value="TreeGrafter"/>
</dbReference>
<evidence type="ECO:0000256" key="8">
    <source>
        <dbReference type="ARBA" id="ARBA00022737"/>
    </source>
</evidence>
<keyword evidence="11" id="KW-0408">Iron</keyword>
<evidence type="ECO:0000256" key="10">
    <source>
        <dbReference type="ARBA" id="ARBA00023002"/>
    </source>
</evidence>
<evidence type="ECO:0000256" key="2">
    <source>
        <dbReference type="ARBA" id="ARBA00022448"/>
    </source>
</evidence>
<dbReference type="Pfam" id="PF07731">
    <property type="entry name" value="Cu-oxidase_2"/>
    <property type="match status" value="1"/>
</dbReference>
<dbReference type="Proteomes" id="UP000018144">
    <property type="component" value="Unassembled WGS sequence"/>
</dbReference>
<dbReference type="FunFam" id="2.60.40.420:FF:000025">
    <property type="entry name" value="FET5p Multicopper oxidase"/>
    <property type="match status" value="1"/>
</dbReference>
<keyword evidence="9" id="KW-1133">Transmembrane helix</keyword>
<dbReference type="GO" id="GO:0005507">
    <property type="term" value="F:copper ion binding"/>
    <property type="evidence" value="ECO:0007669"/>
    <property type="project" value="InterPro"/>
</dbReference>
<dbReference type="InterPro" id="IPR001117">
    <property type="entry name" value="Cu-oxidase_2nd"/>
</dbReference>
<organism evidence="21 22">
    <name type="scientific">Pyronema omphalodes (strain CBS 100304)</name>
    <name type="common">Pyronema confluens</name>
    <dbReference type="NCBI Taxonomy" id="1076935"/>
    <lineage>
        <taxon>Eukaryota</taxon>
        <taxon>Fungi</taxon>
        <taxon>Dikarya</taxon>
        <taxon>Ascomycota</taxon>
        <taxon>Pezizomycotina</taxon>
        <taxon>Pezizomycetes</taxon>
        <taxon>Pezizales</taxon>
        <taxon>Pyronemataceae</taxon>
        <taxon>Pyronema</taxon>
    </lineage>
</organism>